<dbReference type="Pfam" id="PF00067">
    <property type="entry name" value="p450"/>
    <property type="match status" value="1"/>
</dbReference>
<evidence type="ECO:0000313" key="8">
    <source>
        <dbReference type="EMBL" id="CAB4766046.1"/>
    </source>
</evidence>
<evidence type="ECO:0000313" key="7">
    <source>
        <dbReference type="EMBL" id="CAB4718523.1"/>
    </source>
</evidence>
<comment type="similarity">
    <text evidence="1">Belongs to the cytochrome P450 family.</text>
</comment>
<evidence type="ECO:0000313" key="9">
    <source>
        <dbReference type="EMBL" id="CAB4795136.1"/>
    </source>
</evidence>
<dbReference type="PRINTS" id="PR00359">
    <property type="entry name" value="BP450"/>
</dbReference>
<dbReference type="EMBL" id="CAEZYH010000028">
    <property type="protein sequence ID" value="CAB4718523.1"/>
    <property type="molecule type" value="Genomic_DNA"/>
</dbReference>
<keyword evidence="2" id="KW-0349">Heme</keyword>
<protein>
    <submittedName>
        <fullName evidence="7">Unannotated protein</fullName>
    </submittedName>
</protein>
<evidence type="ECO:0000313" key="12">
    <source>
        <dbReference type="EMBL" id="CAB5024541.1"/>
    </source>
</evidence>
<dbReference type="EMBL" id="CAFAAL010000014">
    <property type="protein sequence ID" value="CAB4795136.1"/>
    <property type="molecule type" value="Genomic_DNA"/>
</dbReference>
<keyword evidence="6" id="KW-0503">Monooxygenase</keyword>
<evidence type="ECO:0000256" key="3">
    <source>
        <dbReference type="ARBA" id="ARBA00022723"/>
    </source>
</evidence>
<dbReference type="CDD" id="cd20625">
    <property type="entry name" value="CYP164-like"/>
    <property type="match status" value="1"/>
</dbReference>
<evidence type="ECO:0000313" key="11">
    <source>
        <dbReference type="EMBL" id="CAB4894633.1"/>
    </source>
</evidence>
<evidence type="ECO:0000256" key="1">
    <source>
        <dbReference type="ARBA" id="ARBA00010617"/>
    </source>
</evidence>
<dbReference type="PANTHER" id="PTHR46696:SF1">
    <property type="entry name" value="CYTOCHROME P450 YJIB-RELATED"/>
    <property type="match status" value="1"/>
</dbReference>
<dbReference type="AlphaFoldDB" id="A0A6J6R985"/>
<evidence type="ECO:0000256" key="4">
    <source>
        <dbReference type="ARBA" id="ARBA00023002"/>
    </source>
</evidence>
<dbReference type="FunFam" id="1.10.630.10:FF:000018">
    <property type="entry name" value="Cytochrome P450 monooxygenase"/>
    <property type="match status" value="1"/>
</dbReference>
<name>A0A6J6R985_9ZZZZ</name>
<dbReference type="Gene3D" id="1.10.630.10">
    <property type="entry name" value="Cytochrome P450"/>
    <property type="match status" value="1"/>
</dbReference>
<evidence type="ECO:0000256" key="5">
    <source>
        <dbReference type="ARBA" id="ARBA00023004"/>
    </source>
</evidence>
<dbReference type="EMBL" id="CAEZZP010000019">
    <property type="protein sequence ID" value="CAB4766046.1"/>
    <property type="molecule type" value="Genomic_DNA"/>
</dbReference>
<organism evidence="7">
    <name type="scientific">freshwater metagenome</name>
    <dbReference type="NCBI Taxonomy" id="449393"/>
    <lineage>
        <taxon>unclassified sequences</taxon>
        <taxon>metagenomes</taxon>
        <taxon>ecological metagenomes</taxon>
    </lineage>
</organism>
<proteinExistence type="inferred from homology"/>
<dbReference type="SUPFAM" id="SSF48264">
    <property type="entry name" value="Cytochrome P450"/>
    <property type="match status" value="1"/>
</dbReference>
<keyword evidence="4" id="KW-0560">Oxidoreductase</keyword>
<dbReference type="GO" id="GO:0005506">
    <property type="term" value="F:iron ion binding"/>
    <property type="evidence" value="ECO:0007669"/>
    <property type="project" value="InterPro"/>
</dbReference>
<dbReference type="GO" id="GO:0020037">
    <property type="term" value="F:heme binding"/>
    <property type="evidence" value="ECO:0007669"/>
    <property type="project" value="InterPro"/>
</dbReference>
<accession>A0A6J6R985</accession>
<dbReference type="EMBL" id="CAFBLJ010000076">
    <property type="protein sequence ID" value="CAB4876836.1"/>
    <property type="molecule type" value="Genomic_DNA"/>
</dbReference>
<dbReference type="InterPro" id="IPR036396">
    <property type="entry name" value="Cyt_P450_sf"/>
</dbReference>
<dbReference type="GO" id="GO:0004497">
    <property type="term" value="F:monooxygenase activity"/>
    <property type="evidence" value="ECO:0007669"/>
    <property type="project" value="UniProtKB-KW"/>
</dbReference>
<keyword evidence="3" id="KW-0479">Metal-binding</keyword>
<evidence type="ECO:0000256" key="2">
    <source>
        <dbReference type="ARBA" id="ARBA00022617"/>
    </source>
</evidence>
<evidence type="ECO:0000313" key="10">
    <source>
        <dbReference type="EMBL" id="CAB4876836.1"/>
    </source>
</evidence>
<dbReference type="EMBL" id="CAFBMF010000026">
    <property type="protein sequence ID" value="CAB4894633.1"/>
    <property type="molecule type" value="Genomic_DNA"/>
</dbReference>
<keyword evidence="5" id="KW-0408">Iron</keyword>
<dbReference type="InterPro" id="IPR002397">
    <property type="entry name" value="Cyt_P450_B"/>
</dbReference>
<dbReference type="PANTHER" id="PTHR46696">
    <property type="entry name" value="P450, PUTATIVE (EUROFUNG)-RELATED"/>
    <property type="match status" value="1"/>
</dbReference>
<gene>
    <name evidence="7" type="ORF">UFOPK2658_00854</name>
    <name evidence="8" type="ORF">UFOPK2880_00499</name>
    <name evidence="9" type="ORF">UFOPK3004_00306</name>
    <name evidence="10" type="ORF">UFOPK3304_01320</name>
    <name evidence="11" type="ORF">UFOPK3494_00598</name>
    <name evidence="12" type="ORF">UFOPK4134_00476</name>
</gene>
<sequence length="405" mass="45288">MNKPVFNPFNPVFRANPYPFYEALREQDPVHTTELGGIVLTRYEDVSSTLRSNDFSRDIEATANEPTDPLWIAKRERRKGREGAKTILNLDPPDHTRLRRLVSKAFTPTSIDRLRPRIQQLVDDVLDQAAKNGGMELVDKMAFPIPFQVISDLLAMPTDRSDELREWGQLITLSLEPTSTLEDLDRTDGALNEMIPYLFTIIEDRRAHPGDDLLSALIAVEDEGDNLGLDELISFVVLLYIAGHETTVNLIGNSINALLRFPDQLSLWHNNPSIANRAVDELLRFDGPVQQTVRVPIVPVTYQSLHGPITVQPGTIVTTLLGAGNHDPAMFADPHTLKLDRANSNRHLAFAGGIHYCLGASLAKLEAEIAVGTMVKRFPNMKAVGDITWRDRLTIRGVDHLQLEF</sequence>
<reference evidence="7" key="1">
    <citation type="submission" date="2020-05" db="EMBL/GenBank/DDBJ databases">
        <authorList>
            <person name="Chiriac C."/>
            <person name="Salcher M."/>
            <person name="Ghai R."/>
            <person name="Kavagutti S V."/>
        </authorList>
    </citation>
    <scope>NUCLEOTIDE SEQUENCE</scope>
</reference>
<dbReference type="InterPro" id="IPR001128">
    <property type="entry name" value="Cyt_P450"/>
</dbReference>
<dbReference type="GO" id="GO:0016705">
    <property type="term" value="F:oxidoreductase activity, acting on paired donors, with incorporation or reduction of molecular oxygen"/>
    <property type="evidence" value="ECO:0007669"/>
    <property type="project" value="InterPro"/>
</dbReference>
<dbReference type="EMBL" id="CAFBPS010000021">
    <property type="protein sequence ID" value="CAB5024541.1"/>
    <property type="molecule type" value="Genomic_DNA"/>
</dbReference>
<evidence type="ECO:0000256" key="6">
    <source>
        <dbReference type="ARBA" id="ARBA00023033"/>
    </source>
</evidence>